<evidence type="ECO:0000256" key="1">
    <source>
        <dbReference type="ARBA" id="ARBA00001946"/>
    </source>
</evidence>
<protein>
    <submittedName>
        <fullName evidence="13">tRNA nucleotidyltransferase</fullName>
        <ecNumber evidence="13">2.7.7.72</ecNumber>
    </submittedName>
</protein>
<dbReference type="Pfam" id="PF01966">
    <property type="entry name" value="HD"/>
    <property type="match status" value="1"/>
</dbReference>
<dbReference type="Gene3D" id="3.30.460.10">
    <property type="entry name" value="Beta Polymerase, domain 2"/>
    <property type="match status" value="1"/>
</dbReference>
<keyword evidence="3" id="KW-0819">tRNA processing</keyword>
<dbReference type="Gene3D" id="1.10.3090.10">
    <property type="entry name" value="cca-adding enzyme, domain 2"/>
    <property type="match status" value="1"/>
</dbReference>
<feature type="domain" description="HD/PDEase" evidence="12">
    <location>
        <begin position="258"/>
        <end position="365"/>
    </location>
</feature>
<evidence type="ECO:0000256" key="11">
    <source>
        <dbReference type="RuleBase" id="RU003953"/>
    </source>
</evidence>
<evidence type="ECO:0000256" key="10">
    <source>
        <dbReference type="ARBA" id="ARBA00022884"/>
    </source>
</evidence>
<comment type="caution">
    <text evidence="13">The sequence shown here is derived from an EMBL/GenBank/DDBJ whole genome shotgun (WGS) entry which is preliminary data.</text>
</comment>
<dbReference type="Pfam" id="PF12627">
    <property type="entry name" value="PolyA_pol_RNAbd"/>
    <property type="match status" value="1"/>
</dbReference>
<dbReference type="GO" id="GO:0046872">
    <property type="term" value="F:metal ion binding"/>
    <property type="evidence" value="ECO:0007669"/>
    <property type="project" value="UniProtKB-KW"/>
</dbReference>
<gene>
    <name evidence="13" type="ORF">JCM19296_2637</name>
</gene>
<dbReference type="NCBIfam" id="TIGR00277">
    <property type="entry name" value="HDIG"/>
    <property type="match status" value="1"/>
</dbReference>
<dbReference type="SUPFAM" id="SSF81301">
    <property type="entry name" value="Nucleotidyltransferase"/>
    <property type="match status" value="1"/>
</dbReference>
<keyword evidence="5" id="KW-0479">Metal-binding</keyword>
<dbReference type="InterPro" id="IPR032828">
    <property type="entry name" value="PolyA_RNA-bd"/>
</dbReference>
<evidence type="ECO:0000256" key="3">
    <source>
        <dbReference type="ARBA" id="ARBA00022694"/>
    </source>
</evidence>
<keyword evidence="2 11" id="KW-0808">Transferase</keyword>
<evidence type="ECO:0000256" key="2">
    <source>
        <dbReference type="ARBA" id="ARBA00022679"/>
    </source>
</evidence>
<dbReference type="Pfam" id="PF01743">
    <property type="entry name" value="PolyA_pol"/>
    <property type="match status" value="1"/>
</dbReference>
<dbReference type="InterPro" id="IPR002646">
    <property type="entry name" value="PolA_pol_head_dom"/>
</dbReference>
<accession>A0A081DDN7</accession>
<dbReference type="AlphaFoldDB" id="A0A081DDN7"/>
<dbReference type="FunFam" id="3.30.460.10:FF:000033">
    <property type="entry name" value="Poly A polymerase head domain protein"/>
    <property type="match status" value="1"/>
</dbReference>
<dbReference type="GO" id="GO:0005524">
    <property type="term" value="F:ATP binding"/>
    <property type="evidence" value="ECO:0007669"/>
    <property type="project" value="UniProtKB-KW"/>
</dbReference>
<dbReference type="CDD" id="cd00077">
    <property type="entry name" value="HDc"/>
    <property type="match status" value="1"/>
</dbReference>
<dbReference type="GO" id="GO:0004810">
    <property type="term" value="F:CCA tRNA nucleotidyltransferase activity"/>
    <property type="evidence" value="ECO:0007669"/>
    <property type="project" value="UniProtKB-EC"/>
</dbReference>
<keyword evidence="10 11" id="KW-0694">RNA-binding</keyword>
<dbReference type="InterPro" id="IPR003607">
    <property type="entry name" value="HD/PDEase_dom"/>
</dbReference>
<evidence type="ECO:0000259" key="12">
    <source>
        <dbReference type="SMART" id="SM00471"/>
    </source>
</evidence>
<dbReference type="GO" id="GO:0008033">
    <property type="term" value="P:tRNA processing"/>
    <property type="evidence" value="ECO:0007669"/>
    <property type="project" value="UniProtKB-KW"/>
</dbReference>
<keyword evidence="8" id="KW-0067">ATP-binding</keyword>
<dbReference type="EMBL" id="BBLG01000006">
    <property type="protein sequence ID" value="GAK77033.1"/>
    <property type="molecule type" value="Genomic_DNA"/>
</dbReference>
<name>A0A081DDN7_NONUL</name>
<evidence type="ECO:0000256" key="8">
    <source>
        <dbReference type="ARBA" id="ARBA00022840"/>
    </source>
</evidence>
<evidence type="ECO:0000256" key="5">
    <source>
        <dbReference type="ARBA" id="ARBA00022723"/>
    </source>
</evidence>
<dbReference type="InterPro" id="IPR043519">
    <property type="entry name" value="NT_sf"/>
</dbReference>
<dbReference type="CDD" id="cd05398">
    <property type="entry name" value="NT_ClassII-CCAase"/>
    <property type="match status" value="1"/>
</dbReference>
<dbReference type="EC" id="2.7.7.72" evidence="13"/>
<keyword evidence="4 13" id="KW-0548">Nucleotidyltransferase</keyword>
<keyword evidence="9" id="KW-0460">Magnesium</keyword>
<comment type="similarity">
    <text evidence="11">Belongs to the tRNA nucleotidyltransferase/poly(A) polymerase family.</text>
</comment>
<reference evidence="13 14" key="1">
    <citation type="journal article" date="2014" name="Genome Announc.">
        <title>Draft Genome Sequences of Marine Flavobacterium Nonlabens Strains NR17, NR24, NR27, NR32, NR33, and Ara13.</title>
        <authorList>
            <person name="Nakanishi M."/>
            <person name="Meirelles P."/>
            <person name="Suzuki R."/>
            <person name="Takatani N."/>
            <person name="Mino S."/>
            <person name="Suda W."/>
            <person name="Oshima K."/>
            <person name="Hattori M."/>
            <person name="Ohkuma M."/>
            <person name="Hosokawa M."/>
            <person name="Miyashita K."/>
            <person name="Thompson F.L."/>
            <person name="Niwa A."/>
            <person name="Sawabe T."/>
            <person name="Sawabe T."/>
        </authorList>
    </citation>
    <scope>NUCLEOTIDE SEQUENCE [LARGE SCALE GENOMIC DNA]</scope>
    <source>
        <strain evidence="14">JCM19296</strain>
    </source>
</reference>
<comment type="cofactor">
    <cofactor evidence="1">
        <name>Mg(2+)</name>
        <dbReference type="ChEBI" id="CHEBI:18420"/>
    </cofactor>
</comment>
<dbReference type="GO" id="GO:0042245">
    <property type="term" value="P:RNA repair"/>
    <property type="evidence" value="ECO:0007669"/>
    <property type="project" value="UniProtKB-KW"/>
</dbReference>
<evidence type="ECO:0000256" key="6">
    <source>
        <dbReference type="ARBA" id="ARBA00022741"/>
    </source>
</evidence>
<evidence type="ECO:0000256" key="4">
    <source>
        <dbReference type="ARBA" id="ARBA00022695"/>
    </source>
</evidence>
<dbReference type="PANTHER" id="PTHR47545:SF1">
    <property type="entry name" value="MULTIFUNCTIONAL CCA PROTEIN"/>
    <property type="match status" value="1"/>
</dbReference>
<keyword evidence="6" id="KW-0547">Nucleotide-binding</keyword>
<dbReference type="InterPro" id="IPR006674">
    <property type="entry name" value="HD_domain"/>
</dbReference>
<evidence type="ECO:0000313" key="14">
    <source>
        <dbReference type="Proteomes" id="UP000028980"/>
    </source>
</evidence>
<dbReference type="GO" id="GO:0003723">
    <property type="term" value="F:RNA binding"/>
    <property type="evidence" value="ECO:0007669"/>
    <property type="project" value="UniProtKB-KW"/>
</dbReference>
<dbReference type="SMART" id="SM00471">
    <property type="entry name" value="HDc"/>
    <property type="match status" value="1"/>
</dbReference>
<dbReference type="InterPro" id="IPR006675">
    <property type="entry name" value="HDIG_dom"/>
</dbReference>
<dbReference type="SUPFAM" id="SSF81891">
    <property type="entry name" value="Poly A polymerase C-terminal region-like"/>
    <property type="match status" value="1"/>
</dbReference>
<evidence type="ECO:0000313" key="13">
    <source>
        <dbReference type="EMBL" id="GAK77033.1"/>
    </source>
</evidence>
<dbReference type="Proteomes" id="UP000028980">
    <property type="component" value="Unassembled WGS sequence"/>
</dbReference>
<sequence length="478" mass="54464">MEQLQFKDAISHPVFKTISEAAAAIGVDAYVIGGFVRDYFLKRGAKQDIDIVAVGSGIELAQKVAELLPQSTKVSVFKTYGTAMVKTDNFELEFVGARKESYTRDSRNPIVEDGTLEDDQNRRDFTINAMAFSLNPENYGLLVDPFNGMADLEKKIIKTPPLAPDVTYSDDPLRMMRAIRFAAQLNFRINDDSFHSIKNNASRIKIITNERIITELNKIMMCNEPSHGFILLEKTGLLSYFLPELTALKGIEEVEGQKHKDNFYHTLEVVDNISRNTDNLWLRWAALLHDIGKAPTKKFSKKVGWTFHGHEFKGAKMVYHLFKRLKMPLNDKMKFVQLMVRMSSRPIAVIDESATDSAVRRLVHDAGDHIEDLMTLCEADITTKNPYRFKKYHNNFQKVRDKIIEVEERDHVRNFQPPVSGEEIMKAFNLQPCREIGMIKSAIKNSILDGDIPNEHDAAYAFMIEKGIKLGLTKVEEL</sequence>
<keyword evidence="7" id="KW-0692">RNA repair</keyword>
<evidence type="ECO:0000256" key="9">
    <source>
        <dbReference type="ARBA" id="ARBA00022842"/>
    </source>
</evidence>
<dbReference type="InterPro" id="IPR050124">
    <property type="entry name" value="tRNA_CCA-adding_enzyme"/>
</dbReference>
<proteinExistence type="inferred from homology"/>
<evidence type="ECO:0000256" key="7">
    <source>
        <dbReference type="ARBA" id="ARBA00022800"/>
    </source>
</evidence>
<dbReference type="PANTHER" id="PTHR47545">
    <property type="entry name" value="MULTIFUNCTIONAL CCA PROTEIN"/>
    <property type="match status" value="1"/>
</dbReference>
<organism evidence="13 14">
    <name type="scientific">Nonlabens ulvanivorans</name>
    <name type="common">Persicivirga ulvanivorans</name>
    <dbReference type="NCBI Taxonomy" id="906888"/>
    <lineage>
        <taxon>Bacteria</taxon>
        <taxon>Pseudomonadati</taxon>
        <taxon>Bacteroidota</taxon>
        <taxon>Flavobacteriia</taxon>
        <taxon>Flavobacteriales</taxon>
        <taxon>Flavobacteriaceae</taxon>
        <taxon>Nonlabens</taxon>
    </lineage>
</organism>